<feature type="region of interest" description="Disordered" evidence="1">
    <location>
        <begin position="364"/>
        <end position="400"/>
    </location>
</feature>
<feature type="compositionally biased region" description="Polar residues" evidence="1">
    <location>
        <begin position="364"/>
        <end position="385"/>
    </location>
</feature>
<keyword evidence="2" id="KW-0812">Transmembrane</keyword>
<protein>
    <submittedName>
        <fullName evidence="3">Uncharacterized protein</fullName>
    </submittedName>
</protein>
<sequence length="546" mass="57636">MANQESHGIWYEITEKLFNRGLLDNILNTPGNIISQVLSSPATTTQNNDQAVNTPVAATTQAAAAPAATTQAAAAPVATTHAPAAQQPAATPASSPKQEEQEQTLTSAAQAPATTQQPAQQPTSTNSAAATVTATSSSPADVLTTSSPAAAETVPPAAENAASSPVLSQTANSIATGEVNGGGAATTKPGATGSTQTPQPLGSQSTSNSNNQGPLVATGVVLGIVVFLGLSLLIFWCYRRRKRAALCGHEVVPPESPINEHSSNDRFRDHVDQAFHGMAENRAIDVPDELTIQHPQPGQSTLAQTHPHAQAEGTPRANPYAAQPFSYAQAQQYVQSLADTGTFGFPPPPPIPEPSPIRIFRWPTRSSRTGSSAPSVFSGLRSNKTPSRHQSRASRSTMSSMLWHGRRDIIARSTMNQLPVSPRSNFFPTHSPESTMPDGLHTPILDWLNWIRGHQQVEPDPEMNHRKSFASTTESSTSEGSGTSSVSTASSGVFSPTLLSWHAPANTPSVTPETFQYIPLPLFRIPSSDNDKISEASRGVRVPNFG</sequence>
<evidence type="ECO:0000313" key="4">
    <source>
        <dbReference type="Proteomes" id="UP000076584"/>
    </source>
</evidence>
<evidence type="ECO:0000313" key="3">
    <source>
        <dbReference type="EMBL" id="KZL82498.1"/>
    </source>
</evidence>
<feature type="transmembrane region" description="Helical" evidence="2">
    <location>
        <begin position="215"/>
        <end position="238"/>
    </location>
</feature>
<dbReference type="CDD" id="cd12087">
    <property type="entry name" value="TM_EGFR-like"/>
    <property type="match status" value="1"/>
</dbReference>
<feature type="compositionally biased region" description="Polar residues" evidence="1">
    <location>
        <begin position="293"/>
        <end position="304"/>
    </location>
</feature>
<dbReference type="Proteomes" id="UP000076584">
    <property type="component" value="Unassembled WGS sequence"/>
</dbReference>
<gene>
    <name evidence="3" type="ORF">CI238_03143</name>
</gene>
<evidence type="ECO:0000256" key="1">
    <source>
        <dbReference type="SAM" id="MobiDB-lite"/>
    </source>
</evidence>
<feature type="compositionally biased region" description="Polar residues" evidence="1">
    <location>
        <begin position="163"/>
        <end position="175"/>
    </location>
</feature>
<dbReference type="AlphaFoldDB" id="A0A161WDS3"/>
<feature type="compositionally biased region" description="Low complexity" evidence="1">
    <location>
        <begin position="469"/>
        <end position="489"/>
    </location>
</feature>
<name>A0A161WDS3_COLIC</name>
<feature type="compositionally biased region" description="Low complexity" evidence="1">
    <location>
        <begin position="72"/>
        <end position="93"/>
    </location>
</feature>
<evidence type="ECO:0000256" key="2">
    <source>
        <dbReference type="SAM" id="Phobius"/>
    </source>
</evidence>
<feature type="compositionally biased region" description="Low complexity" evidence="1">
    <location>
        <begin position="106"/>
        <end position="162"/>
    </location>
</feature>
<reference evidence="3 4" key="1">
    <citation type="submission" date="2015-06" db="EMBL/GenBank/DDBJ databases">
        <title>Survival trade-offs in plant roots during colonization by closely related pathogenic and mutualistic fungi.</title>
        <authorList>
            <person name="Hacquard S."/>
            <person name="Kracher B."/>
            <person name="Hiruma K."/>
            <person name="Weinman A."/>
            <person name="Muench P."/>
            <person name="Garrido Oter R."/>
            <person name="Ver Loren van Themaat E."/>
            <person name="Dallerey J.-F."/>
            <person name="Damm U."/>
            <person name="Henrissat B."/>
            <person name="Lespinet O."/>
            <person name="Thon M."/>
            <person name="Kemen E."/>
            <person name="McHardy A.C."/>
            <person name="Schulze-Lefert P."/>
            <person name="O'Connell R.J."/>
        </authorList>
    </citation>
    <scope>NUCLEOTIDE SEQUENCE [LARGE SCALE GENOMIC DNA]</scope>
    <source>
        <strain evidence="3 4">MAFF 238704</strain>
    </source>
</reference>
<feature type="region of interest" description="Disordered" evidence="1">
    <location>
        <begin position="458"/>
        <end position="489"/>
    </location>
</feature>
<keyword evidence="2" id="KW-0472">Membrane</keyword>
<feature type="region of interest" description="Disordered" evidence="1">
    <location>
        <begin position="72"/>
        <end position="210"/>
    </location>
</feature>
<feature type="region of interest" description="Disordered" evidence="1">
    <location>
        <begin position="292"/>
        <end position="320"/>
    </location>
</feature>
<keyword evidence="4" id="KW-1185">Reference proteome</keyword>
<dbReference type="STRING" id="1573173.A0A161WDS3"/>
<proteinExistence type="predicted"/>
<keyword evidence="2" id="KW-1133">Transmembrane helix</keyword>
<dbReference type="EMBL" id="LFIW01001383">
    <property type="protein sequence ID" value="KZL82498.1"/>
    <property type="molecule type" value="Genomic_DNA"/>
</dbReference>
<comment type="caution">
    <text evidence="3">The sequence shown here is derived from an EMBL/GenBank/DDBJ whole genome shotgun (WGS) entry which is preliminary data.</text>
</comment>
<organism evidence="3 4">
    <name type="scientific">Colletotrichum incanum</name>
    <name type="common">Soybean anthracnose fungus</name>
    <dbReference type="NCBI Taxonomy" id="1573173"/>
    <lineage>
        <taxon>Eukaryota</taxon>
        <taxon>Fungi</taxon>
        <taxon>Dikarya</taxon>
        <taxon>Ascomycota</taxon>
        <taxon>Pezizomycotina</taxon>
        <taxon>Sordariomycetes</taxon>
        <taxon>Hypocreomycetidae</taxon>
        <taxon>Glomerellales</taxon>
        <taxon>Glomerellaceae</taxon>
        <taxon>Colletotrichum</taxon>
        <taxon>Colletotrichum spaethianum species complex</taxon>
    </lineage>
</organism>
<accession>A0A161WDS3</accession>